<organism evidence="1 2">
    <name type="scientific">Ancylobacter radicis</name>
    <dbReference type="NCBI Taxonomy" id="2836179"/>
    <lineage>
        <taxon>Bacteria</taxon>
        <taxon>Pseudomonadati</taxon>
        <taxon>Pseudomonadota</taxon>
        <taxon>Alphaproteobacteria</taxon>
        <taxon>Hyphomicrobiales</taxon>
        <taxon>Xanthobacteraceae</taxon>
        <taxon>Ancylobacter</taxon>
    </lineage>
</organism>
<name>A0ABS5R7B4_9HYPH</name>
<dbReference type="RefSeq" id="WP_213754640.1">
    <property type="nucleotide sequence ID" value="NZ_JAHCQH010000015.1"/>
</dbReference>
<proteinExistence type="predicted"/>
<accession>A0ABS5R7B4</accession>
<dbReference type="InterPro" id="IPR009702">
    <property type="entry name" value="DUF1284"/>
</dbReference>
<sequence length="146" mass="15098">MIRLRAHHLLCLLTYVGRGYSPAFVAQYSAIVARLNAGESAVLVEGPDDICAPMLGATDLVAPHHCHEPRITARDALALEAVAAALGQAFAPGDAIPLDAPTVARLRKNFAAGTIRAACAACQWDGLCSNIAAGGSARTRLTGSPL</sequence>
<dbReference type="EMBL" id="JAHCQH010000015">
    <property type="protein sequence ID" value="MBS9476791.1"/>
    <property type="molecule type" value="Genomic_DNA"/>
</dbReference>
<keyword evidence="2" id="KW-1185">Reference proteome</keyword>
<comment type="caution">
    <text evidence="1">The sequence shown here is derived from an EMBL/GenBank/DDBJ whole genome shotgun (WGS) entry which is preliminary data.</text>
</comment>
<dbReference type="Pfam" id="PF06935">
    <property type="entry name" value="DUF1284"/>
    <property type="match status" value="1"/>
</dbReference>
<reference evidence="1" key="1">
    <citation type="submission" date="2021-05" db="EMBL/GenBank/DDBJ databases">
        <authorList>
            <person name="Sun Q."/>
            <person name="Inoue M."/>
        </authorList>
    </citation>
    <scope>NUCLEOTIDE SEQUENCE</scope>
    <source>
        <strain evidence="1">VKM B-3255</strain>
    </source>
</reference>
<protein>
    <submittedName>
        <fullName evidence="1">DUF1284 domain-containing protein</fullName>
    </submittedName>
</protein>
<evidence type="ECO:0000313" key="1">
    <source>
        <dbReference type="EMBL" id="MBS9476791.1"/>
    </source>
</evidence>
<evidence type="ECO:0000313" key="2">
    <source>
        <dbReference type="Proteomes" id="UP001166585"/>
    </source>
</evidence>
<gene>
    <name evidence="1" type="ORF">KIP89_06700</name>
</gene>
<dbReference type="Proteomes" id="UP001166585">
    <property type="component" value="Unassembled WGS sequence"/>
</dbReference>